<evidence type="ECO:0000313" key="1">
    <source>
        <dbReference type="EMBL" id="MDR7666907.1"/>
    </source>
</evidence>
<dbReference type="Proteomes" id="UP001246244">
    <property type="component" value="Unassembled WGS sequence"/>
</dbReference>
<sequence length="101" mass="11595">MSVGYLTYRPGDMIPVNKELLNKFETHRDNRSQAHTIRDILCAALGVQLSKIDLSYGHVRKINTRIEMALEKERSKRGISKREMVRQLVSEQLDEINGARG</sequence>
<dbReference type="RefSeq" id="WP_310576936.1">
    <property type="nucleotide sequence ID" value="NZ_JAVKPK010000075.1"/>
</dbReference>
<dbReference type="EMBL" id="JAVKPK010000075">
    <property type="protein sequence ID" value="MDR7666907.1"/>
    <property type="molecule type" value="Genomic_DNA"/>
</dbReference>
<accession>A0ABU2D4K8</accession>
<gene>
    <name evidence="1" type="ORF">RG963_14190</name>
</gene>
<proteinExistence type="predicted"/>
<keyword evidence="2" id="KW-1185">Reference proteome</keyword>
<comment type="caution">
    <text evidence="1">The sequence shown here is derived from an EMBL/GenBank/DDBJ whole genome shotgun (WGS) entry which is preliminary data.</text>
</comment>
<organism evidence="1 2">
    <name type="scientific">Methanosarcina baikalica</name>
    <dbReference type="NCBI Taxonomy" id="3073890"/>
    <lineage>
        <taxon>Archaea</taxon>
        <taxon>Methanobacteriati</taxon>
        <taxon>Methanobacteriota</taxon>
        <taxon>Stenosarchaea group</taxon>
        <taxon>Methanomicrobia</taxon>
        <taxon>Methanosarcinales</taxon>
        <taxon>Methanosarcinaceae</taxon>
        <taxon>Methanosarcina</taxon>
    </lineage>
</organism>
<evidence type="ECO:0000313" key="2">
    <source>
        <dbReference type="Proteomes" id="UP001246244"/>
    </source>
</evidence>
<reference evidence="2" key="1">
    <citation type="submission" date="2023-07" db="EMBL/GenBank/DDBJ databases">
        <title>Whole-genome sequencing of a new Methanosarcina sp. Z-7115.</title>
        <authorList>
            <person name="Zhilina T.N."/>
            <person name="Merkel A.Y."/>
        </authorList>
    </citation>
    <scope>NUCLEOTIDE SEQUENCE [LARGE SCALE GENOMIC DNA]</scope>
    <source>
        <strain evidence="2">Z-7115</strain>
    </source>
</reference>
<protein>
    <recommendedName>
        <fullName evidence="3">Ribbon-helix-helix protein CopG domain-containing protein</fullName>
    </recommendedName>
</protein>
<evidence type="ECO:0008006" key="3">
    <source>
        <dbReference type="Google" id="ProtNLM"/>
    </source>
</evidence>
<name>A0ABU2D4K8_9EURY</name>